<reference evidence="1 2" key="1">
    <citation type="journal article" date="2018" name="Mol. Biol. Evol.">
        <title>Broad Genomic Sampling Reveals a Smut Pathogenic Ancestry of the Fungal Clade Ustilaginomycotina.</title>
        <authorList>
            <person name="Kijpornyongpan T."/>
            <person name="Mondo S.J."/>
            <person name="Barry K."/>
            <person name="Sandor L."/>
            <person name="Lee J."/>
            <person name="Lipzen A."/>
            <person name="Pangilinan J."/>
            <person name="LaButti K."/>
            <person name="Hainaut M."/>
            <person name="Henrissat B."/>
            <person name="Grigoriev I.V."/>
            <person name="Spatafora J.W."/>
            <person name="Aime M.C."/>
        </authorList>
    </citation>
    <scope>NUCLEOTIDE SEQUENCE [LARGE SCALE GENOMIC DNA]</scope>
    <source>
        <strain evidence="1 2">SA 807</strain>
    </source>
</reference>
<name>A0ACD0P0H8_9BASI</name>
<keyword evidence="2" id="KW-1185">Reference proteome</keyword>
<evidence type="ECO:0000313" key="2">
    <source>
        <dbReference type="Proteomes" id="UP000245626"/>
    </source>
</evidence>
<proteinExistence type="predicted"/>
<accession>A0ACD0P0H8</accession>
<protein>
    <submittedName>
        <fullName evidence="1">Uncharacterized protein</fullName>
    </submittedName>
</protein>
<evidence type="ECO:0000313" key="1">
    <source>
        <dbReference type="EMBL" id="PWN51598.1"/>
    </source>
</evidence>
<gene>
    <name evidence="1" type="ORF">IE53DRAFT_378828</name>
</gene>
<dbReference type="EMBL" id="KZ819831">
    <property type="protein sequence ID" value="PWN51598.1"/>
    <property type="molecule type" value="Genomic_DNA"/>
</dbReference>
<organism evidence="1 2">
    <name type="scientific">Violaceomyces palustris</name>
    <dbReference type="NCBI Taxonomy" id="1673888"/>
    <lineage>
        <taxon>Eukaryota</taxon>
        <taxon>Fungi</taxon>
        <taxon>Dikarya</taxon>
        <taxon>Basidiomycota</taxon>
        <taxon>Ustilaginomycotina</taxon>
        <taxon>Ustilaginomycetes</taxon>
        <taxon>Violaceomycetales</taxon>
        <taxon>Violaceomycetaceae</taxon>
        <taxon>Violaceomyces</taxon>
    </lineage>
</organism>
<dbReference type="Proteomes" id="UP000245626">
    <property type="component" value="Unassembled WGS sequence"/>
</dbReference>
<sequence length="527" mass="56296">MTASGVHDLTPGFTWKDEYQKQLEHIAETDEVDQNINWTNLKDAIKYKIIESLAGFPENPSPTLHAAALLIPLANNEDLEGPHDASYATEASSNSIPVQGVQPSSFTSTAAAEAAAGLVKRFAGEGTDIMAFASAHGIHPEDEIGFYASKTQPPPDMNGSWGRKLDKGQLERERDVVFGMLDEFDTQPPFTIQRLCELVVTPQRHQKTSAKYLSALQRLLAVTATRDAFPISPDTLDPVMPEANGLLPDGSIPPLEGSNGSASTSYQTSRPRTLSSASQSSLDRHSQPLFSPIPFLIRDAPGENGAESVAKEALAEVPEFELSGADRTHEEPEEKVHAAVDVAMNSSELEGEDSVPQDGTAGMATTEGATLPQAGIDLQKGVSGALATSPIVTNEGSLGVPTGRVDELDDGTASGQGKMDNEYHPLSSTTEGPVKGPGNRSEVIVEDDCRRIKRIRSDAQLKEEFKTLQQPEGANVSNEMEMDPMDPSKSSDAMINEKKEDVGKESADFRDRASKAAGSVEAGKGSS</sequence>